<accession>A0A2V2YT82</accession>
<dbReference type="AlphaFoldDB" id="A0A2V2YT82"/>
<dbReference type="EMBL" id="QGTQ01000010">
    <property type="protein sequence ID" value="PWW01231.1"/>
    <property type="molecule type" value="Genomic_DNA"/>
</dbReference>
<dbReference type="OrthoDB" id="2478518at2"/>
<protein>
    <recommendedName>
        <fullName evidence="3">Pre-peptidase</fullName>
    </recommendedName>
</protein>
<keyword evidence="2" id="KW-1185">Reference proteome</keyword>
<sequence length="154" mass="16069">MRVVLNNYTSGLRKLMYFAIISTIAFSINVTPTSAYSYSDCSDSLTQCQKLTLSASDHEGYSAIITIPSGQTKTIYAEWVNDGSLHGVGFGIYKVSGSSGVSDDVLVQSSSAAYNNGWDNTSVVAGAGQYYLRAVCGGAGQVGCTGSGEISASK</sequence>
<comment type="caution">
    <text evidence="1">The sequence shown here is derived from an EMBL/GenBank/DDBJ whole genome shotgun (WGS) entry which is preliminary data.</text>
</comment>
<proteinExistence type="predicted"/>
<evidence type="ECO:0000313" key="1">
    <source>
        <dbReference type="EMBL" id="PWW01231.1"/>
    </source>
</evidence>
<dbReference type="RefSeq" id="WP_146216881.1">
    <property type="nucleotide sequence ID" value="NZ_CP054613.1"/>
</dbReference>
<dbReference type="Proteomes" id="UP000246635">
    <property type="component" value="Unassembled WGS sequence"/>
</dbReference>
<organism evidence="1 2">
    <name type="scientific">Paenibacillus cellulosilyticus</name>
    <dbReference type="NCBI Taxonomy" id="375489"/>
    <lineage>
        <taxon>Bacteria</taxon>
        <taxon>Bacillati</taxon>
        <taxon>Bacillota</taxon>
        <taxon>Bacilli</taxon>
        <taxon>Bacillales</taxon>
        <taxon>Paenibacillaceae</taxon>
        <taxon>Paenibacillus</taxon>
    </lineage>
</organism>
<evidence type="ECO:0000313" key="2">
    <source>
        <dbReference type="Proteomes" id="UP000246635"/>
    </source>
</evidence>
<evidence type="ECO:0008006" key="3">
    <source>
        <dbReference type="Google" id="ProtNLM"/>
    </source>
</evidence>
<reference evidence="1 2" key="1">
    <citation type="submission" date="2018-05" db="EMBL/GenBank/DDBJ databases">
        <title>Genomic Encyclopedia of Type Strains, Phase III (KMG-III): the genomes of soil and plant-associated and newly described type strains.</title>
        <authorList>
            <person name="Whitman W."/>
        </authorList>
    </citation>
    <scope>NUCLEOTIDE SEQUENCE [LARGE SCALE GENOMIC DNA]</scope>
    <source>
        <strain evidence="1 2">CECT 5696</strain>
    </source>
</reference>
<name>A0A2V2YT82_9BACL</name>
<gene>
    <name evidence="1" type="ORF">DFQ01_110121</name>
</gene>